<feature type="region of interest" description="Disordered" evidence="4">
    <location>
        <begin position="101"/>
        <end position="132"/>
    </location>
</feature>
<protein>
    <recommendedName>
        <fullName evidence="5">BZIP domain-containing protein</fullName>
    </recommendedName>
</protein>
<reference evidence="6 7" key="2">
    <citation type="journal article" date="2013" name="PLoS Genet.">
        <title>Comparative genome structure, secondary metabolite, and effector coding capacity across Cochliobolus pathogens.</title>
        <authorList>
            <person name="Condon B.J."/>
            <person name="Leng Y."/>
            <person name="Wu D."/>
            <person name="Bushley K.E."/>
            <person name="Ohm R.A."/>
            <person name="Otillar R."/>
            <person name="Martin J."/>
            <person name="Schackwitz W."/>
            <person name="Grimwood J."/>
            <person name="MohdZainudin N."/>
            <person name="Xue C."/>
            <person name="Wang R."/>
            <person name="Manning V.A."/>
            <person name="Dhillon B."/>
            <person name="Tu Z.J."/>
            <person name="Steffenson B.J."/>
            <person name="Salamov A."/>
            <person name="Sun H."/>
            <person name="Lowry S."/>
            <person name="LaButti K."/>
            <person name="Han J."/>
            <person name="Copeland A."/>
            <person name="Lindquist E."/>
            <person name="Barry K."/>
            <person name="Schmutz J."/>
            <person name="Baker S.E."/>
            <person name="Ciuffetti L.M."/>
            <person name="Grigoriev I.V."/>
            <person name="Zhong S."/>
            <person name="Turgeon B.G."/>
        </authorList>
    </citation>
    <scope>NUCLEOTIDE SEQUENCE [LARGE SCALE GENOMIC DNA]</scope>
    <source>
        <strain evidence="7">28A</strain>
    </source>
</reference>
<dbReference type="Gene3D" id="1.20.5.170">
    <property type="match status" value="1"/>
</dbReference>
<feature type="region of interest" description="Disordered" evidence="4">
    <location>
        <begin position="165"/>
        <end position="191"/>
    </location>
</feature>
<keyword evidence="2" id="KW-0539">Nucleus</keyword>
<keyword evidence="3" id="KW-0175">Coiled coil</keyword>
<organism evidence="6 7">
    <name type="scientific">Exserohilum turcicum (strain 28A)</name>
    <name type="common">Northern leaf blight fungus</name>
    <name type="synonym">Setosphaeria turcica</name>
    <dbReference type="NCBI Taxonomy" id="671987"/>
    <lineage>
        <taxon>Eukaryota</taxon>
        <taxon>Fungi</taxon>
        <taxon>Dikarya</taxon>
        <taxon>Ascomycota</taxon>
        <taxon>Pezizomycotina</taxon>
        <taxon>Dothideomycetes</taxon>
        <taxon>Pleosporomycetidae</taxon>
        <taxon>Pleosporales</taxon>
        <taxon>Pleosporineae</taxon>
        <taxon>Pleosporaceae</taxon>
        <taxon>Exserohilum</taxon>
    </lineage>
</organism>
<dbReference type="STRING" id="671987.R0KE69"/>
<reference evidence="6 7" key="1">
    <citation type="journal article" date="2012" name="PLoS Pathog.">
        <title>Diverse lifestyles and strategies of plant pathogenesis encoded in the genomes of eighteen Dothideomycetes fungi.</title>
        <authorList>
            <person name="Ohm R.A."/>
            <person name="Feau N."/>
            <person name="Henrissat B."/>
            <person name="Schoch C.L."/>
            <person name="Horwitz B.A."/>
            <person name="Barry K.W."/>
            <person name="Condon B.J."/>
            <person name="Copeland A.C."/>
            <person name="Dhillon B."/>
            <person name="Glaser F."/>
            <person name="Hesse C.N."/>
            <person name="Kosti I."/>
            <person name="LaButti K."/>
            <person name="Lindquist E.A."/>
            <person name="Lucas S."/>
            <person name="Salamov A.A."/>
            <person name="Bradshaw R.E."/>
            <person name="Ciuffetti L."/>
            <person name="Hamelin R.C."/>
            <person name="Kema G.H.J."/>
            <person name="Lawrence C."/>
            <person name="Scott J.A."/>
            <person name="Spatafora J.W."/>
            <person name="Turgeon B.G."/>
            <person name="de Wit P.J.G.M."/>
            <person name="Zhong S."/>
            <person name="Goodwin S.B."/>
            <person name="Grigoriev I.V."/>
        </authorList>
    </citation>
    <scope>NUCLEOTIDE SEQUENCE [LARGE SCALE GENOMIC DNA]</scope>
    <source>
        <strain evidence="7">28A</strain>
    </source>
</reference>
<evidence type="ECO:0000256" key="1">
    <source>
        <dbReference type="ARBA" id="ARBA00004123"/>
    </source>
</evidence>
<gene>
    <name evidence="6" type="ORF">SETTUDRAFT_161140</name>
</gene>
<feature type="region of interest" description="Disordered" evidence="4">
    <location>
        <begin position="1"/>
        <end position="49"/>
    </location>
</feature>
<dbReference type="RefSeq" id="XP_008024826.1">
    <property type="nucleotide sequence ID" value="XM_008026635.1"/>
</dbReference>
<feature type="coiled-coil region" evidence="3">
    <location>
        <begin position="49"/>
        <end position="76"/>
    </location>
</feature>
<dbReference type="AlphaFoldDB" id="R0KE69"/>
<comment type="subcellular location">
    <subcellularLocation>
        <location evidence="1">Nucleus</location>
    </subcellularLocation>
</comment>
<evidence type="ECO:0000256" key="4">
    <source>
        <dbReference type="SAM" id="MobiDB-lite"/>
    </source>
</evidence>
<evidence type="ECO:0000313" key="7">
    <source>
        <dbReference type="Proteomes" id="UP000016935"/>
    </source>
</evidence>
<dbReference type="InterPro" id="IPR004827">
    <property type="entry name" value="bZIP"/>
</dbReference>
<dbReference type="SMART" id="SM00338">
    <property type="entry name" value="BRLZ"/>
    <property type="match status" value="1"/>
</dbReference>
<dbReference type="PANTHER" id="PTHR40621:SF6">
    <property type="entry name" value="AP-1-LIKE TRANSCRIPTION FACTOR YAP1-RELATED"/>
    <property type="match status" value="1"/>
</dbReference>
<dbReference type="SUPFAM" id="SSF57959">
    <property type="entry name" value="Leucine zipper domain"/>
    <property type="match status" value="1"/>
</dbReference>
<feature type="region of interest" description="Disordered" evidence="4">
    <location>
        <begin position="232"/>
        <end position="256"/>
    </location>
</feature>
<dbReference type="HOGENOM" id="CLU_036934_2_0_1"/>
<feature type="compositionally biased region" description="Polar residues" evidence="4">
    <location>
        <begin position="13"/>
        <end position="26"/>
    </location>
</feature>
<dbReference type="Proteomes" id="UP000016935">
    <property type="component" value="Unassembled WGS sequence"/>
</dbReference>
<dbReference type="eggNOG" id="ENOG502SPRN">
    <property type="taxonomic scope" value="Eukaryota"/>
</dbReference>
<dbReference type="GO" id="GO:0090575">
    <property type="term" value="C:RNA polymerase II transcription regulator complex"/>
    <property type="evidence" value="ECO:0007669"/>
    <property type="project" value="TreeGrafter"/>
</dbReference>
<dbReference type="OrthoDB" id="2590011at2759"/>
<dbReference type="EMBL" id="KB908581">
    <property type="protein sequence ID" value="EOA87609.1"/>
    <property type="molecule type" value="Genomic_DNA"/>
</dbReference>
<evidence type="ECO:0000259" key="5">
    <source>
        <dbReference type="PROSITE" id="PS50217"/>
    </source>
</evidence>
<feature type="compositionally biased region" description="Polar residues" evidence="4">
    <location>
        <begin position="180"/>
        <end position="191"/>
    </location>
</feature>
<dbReference type="InterPro" id="IPR050936">
    <property type="entry name" value="AP-1-like"/>
</dbReference>
<proteinExistence type="predicted"/>
<evidence type="ECO:0000313" key="6">
    <source>
        <dbReference type="EMBL" id="EOA87609.1"/>
    </source>
</evidence>
<evidence type="ECO:0000256" key="3">
    <source>
        <dbReference type="SAM" id="Coils"/>
    </source>
</evidence>
<name>R0KE69_EXST2</name>
<dbReference type="PROSITE" id="PS50217">
    <property type="entry name" value="BZIP"/>
    <property type="match status" value="1"/>
</dbReference>
<dbReference type="CDD" id="cd14688">
    <property type="entry name" value="bZIP_YAP"/>
    <property type="match status" value="1"/>
</dbReference>
<feature type="domain" description="BZIP" evidence="5">
    <location>
        <begin position="24"/>
        <end position="87"/>
    </location>
</feature>
<feature type="compositionally biased region" description="Low complexity" evidence="4">
    <location>
        <begin position="103"/>
        <end position="132"/>
    </location>
</feature>
<dbReference type="InterPro" id="IPR046347">
    <property type="entry name" value="bZIP_sf"/>
</dbReference>
<dbReference type="GeneID" id="19398121"/>
<sequence length="373" mass="40655">MRKFVFKPFKGDSTPSPDDSIASQNPVQRRREQVRRAQKTHRERKEAYTASLESEVVRLRATKARLETEAKALFAENTALKQYLNQHGIAVPIGLTRDQHVIPNNSSNGSPGYSSYSSSASPPSSSDTAPDDTLVLSVTQEDSTSKKRNWRKQVFVHQTCQTYQTKSSSPQSIRAPFVSPPSSGSATPNNSISTTITKASLGSLDPEIVGMDFVLTLESPCLSHIDVPPTSPLLSSDTSSSLSSPPTSASTGTFSPLNTGHALTLSACVLHNHPSPPGQRQHSHQPWRVPRASLEQLLALSAAIPLGDTEVTPVQAWEYVRRQQGFADLEVARWEALKEKLVEGIKCHGFGGVVERQLLENSVFEAFVVGKVF</sequence>
<keyword evidence="7" id="KW-1185">Reference proteome</keyword>
<dbReference type="GO" id="GO:0000976">
    <property type="term" value="F:transcription cis-regulatory region binding"/>
    <property type="evidence" value="ECO:0007669"/>
    <property type="project" value="InterPro"/>
</dbReference>
<accession>R0KE69</accession>
<dbReference type="PANTHER" id="PTHR40621">
    <property type="entry name" value="TRANSCRIPTION FACTOR KAPC-RELATED"/>
    <property type="match status" value="1"/>
</dbReference>
<evidence type="ECO:0000256" key="2">
    <source>
        <dbReference type="ARBA" id="ARBA00023242"/>
    </source>
</evidence>
<dbReference type="GO" id="GO:0001228">
    <property type="term" value="F:DNA-binding transcription activator activity, RNA polymerase II-specific"/>
    <property type="evidence" value="ECO:0007669"/>
    <property type="project" value="TreeGrafter"/>
</dbReference>